<accession>A0A0G3HGC6</accession>
<dbReference type="InterPro" id="IPR012338">
    <property type="entry name" value="Beta-lactam/transpept-like"/>
</dbReference>
<dbReference type="Proteomes" id="UP000035548">
    <property type="component" value="Chromosome"/>
</dbReference>
<feature type="compositionally biased region" description="Polar residues" evidence="1">
    <location>
        <begin position="18"/>
        <end position="30"/>
    </location>
</feature>
<proteinExistence type="predicted"/>
<dbReference type="PATRIC" id="fig|1072256.5.peg.991"/>
<dbReference type="AlphaFoldDB" id="A0A0G3HGC6"/>
<dbReference type="SUPFAM" id="SSF56601">
    <property type="entry name" value="beta-lactamase/transpeptidase-like"/>
    <property type="match status" value="1"/>
</dbReference>
<keyword evidence="3" id="KW-1185">Reference proteome</keyword>
<reference evidence="2 3" key="1">
    <citation type="journal article" date="2015" name="Genome Announc.">
        <title>Virulence Factor Genes Detected in the Complete Genome Sequence of Corynebacterium uterequi DSM 45634, Isolated from the Uterus of a Maiden Mare.</title>
        <authorList>
            <person name="Ruckert C."/>
            <person name="Kriete M."/>
            <person name="Jaenicke S."/>
            <person name="Winkler A."/>
            <person name="Tauch A."/>
        </authorList>
    </citation>
    <scope>NUCLEOTIDE SEQUENCE [LARGE SCALE GENOMIC DNA]</scope>
    <source>
        <strain evidence="2 3">DSM 45634</strain>
    </source>
</reference>
<evidence type="ECO:0000256" key="1">
    <source>
        <dbReference type="SAM" id="MobiDB-lite"/>
    </source>
</evidence>
<name>A0A0G3HGC6_9CORY</name>
<sequence>MVSALAAGCAAHSDPGRTATNVAAPSSSTPRPAVDDALVQLVARVEGDLGGQVGVAIADGQHVAHAGLSGDSPVWSTIKVPIAIAALEKARESGQQTGWLEALARQAITISDNDAATALWQSLGTTAESATAVETLVGELGGDINVTDALAGRPGAPFGRARWPLTDQAQFAAQLPCSAPARRVYELMGDIDPSQRDGFGHVRGAHFKGGWNADAELGAYTYRQFGTLAGPHGPVGVAVIVHPEVSSHVGAVELLDAMAKGVAEIVDDGDFVGCRPAAG</sequence>
<evidence type="ECO:0008006" key="4">
    <source>
        <dbReference type="Google" id="ProtNLM"/>
    </source>
</evidence>
<reference evidence="3" key="2">
    <citation type="submission" date="2015-05" db="EMBL/GenBank/DDBJ databases">
        <title>Complete genome sequence of Corynebacterium uterequi DSM 45634, isolated from the uterus of a maiden mare.</title>
        <authorList>
            <person name="Ruckert C."/>
            <person name="Albersmeier A."/>
            <person name="Winkler A."/>
            <person name="Tauch A."/>
        </authorList>
    </citation>
    <scope>NUCLEOTIDE SEQUENCE [LARGE SCALE GENOMIC DNA]</scope>
    <source>
        <strain evidence="3">DSM 45634</strain>
    </source>
</reference>
<dbReference type="Gene3D" id="3.40.710.10">
    <property type="entry name" value="DD-peptidase/beta-lactamase superfamily"/>
    <property type="match status" value="1"/>
</dbReference>
<protein>
    <recommendedName>
        <fullName evidence="4">Beta-lactamase class A</fullName>
    </recommendedName>
</protein>
<feature type="region of interest" description="Disordered" evidence="1">
    <location>
        <begin position="7"/>
        <end position="32"/>
    </location>
</feature>
<dbReference type="EMBL" id="CP011546">
    <property type="protein sequence ID" value="AKK11003.1"/>
    <property type="molecule type" value="Genomic_DNA"/>
</dbReference>
<organism evidence="2 3">
    <name type="scientific">Corynebacterium uterequi</name>
    <dbReference type="NCBI Taxonomy" id="1072256"/>
    <lineage>
        <taxon>Bacteria</taxon>
        <taxon>Bacillati</taxon>
        <taxon>Actinomycetota</taxon>
        <taxon>Actinomycetes</taxon>
        <taxon>Mycobacteriales</taxon>
        <taxon>Corynebacteriaceae</taxon>
        <taxon>Corynebacterium</taxon>
    </lineage>
</organism>
<dbReference type="STRING" id="1072256.CUTER_05010"/>
<evidence type="ECO:0000313" key="3">
    <source>
        <dbReference type="Proteomes" id="UP000035548"/>
    </source>
</evidence>
<gene>
    <name evidence="2" type="ORF">CUTER_05010</name>
</gene>
<dbReference type="KEGG" id="cut:CUTER_05010"/>
<evidence type="ECO:0000313" key="2">
    <source>
        <dbReference type="EMBL" id="AKK11003.1"/>
    </source>
</evidence>